<comment type="caution">
    <text evidence="2">The sequence shown here is derived from an EMBL/GenBank/DDBJ whole genome shotgun (WGS) entry which is preliminary data.</text>
</comment>
<keyword evidence="3" id="KW-1185">Reference proteome</keyword>
<name>A0AAV7QTV5_PLEWA</name>
<dbReference type="EMBL" id="JANPWB010000010">
    <property type="protein sequence ID" value="KAJ1141873.1"/>
    <property type="molecule type" value="Genomic_DNA"/>
</dbReference>
<protein>
    <submittedName>
        <fullName evidence="2">Uncharacterized protein</fullName>
    </submittedName>
</protein>
<feature type="region of interest" description="Disordered" evidence="1">
    <location>
        <begin position="63"/>
        <end position="83"/>
    </location>
</feature>
<proteinExistence type="predicted"/>
<evidence type="ECO:0000313" key="2">
    <source>
        <dbReference type="EMBL" id="KAJ1141873.1"/>
    </source>
</evidence>
<accession>A0AAV7QTV5</accession>
<organism evidence="2 3">
    <name type="scientific">Pleurodeles waltl</name>
    <name type="common">Iberian ribbed newt</name>
    <dbReference type="NCBI Taxonomy" id="8319"/>
    <lineage>
        <taxon>Eukaryota</taxon>
        <taxon>Metazoa</taxon>
        <taxon>Chordata</taxon>
        <taxon>Craniata</taxon>
        <taxon>Vertebrata</taxon>
        <taxon>Euteleostomi</taxon>
        <taxon>Amphibia</taxon>
        <taxon>Batrachia</taxon>
        <taxon>Caudata</taxon>
        <taxon>Salamandroidea</taxon>
        <taxon>Salamandridae</taxon>
        <taxon>Pleurodelinae</taxon>
        <taxon>Pleurodeles</taxon>
    </lineage>
</organism>
<dbReference type="Proteomes" id="UP001066276">
    <property type="component" value="Chromosome 6"/>
</dbReference>
<dbReference type="AlphaFoldDB" id="A0AAV7QTV5"/>
<evidence type="ECO:0000313" key="3">
    <source>
        <dbReference type="Proteomes" id="UP001066276"/>
    </source>
</evidence>
<sequence length="236" mass="25943">MNPHLACCRRGEALRSSRPRRQYDVVRGPLPTLRNDKHSCRGLVRNCRTPTFPLSPSSACFPGTVTPQSDPRKPRVSGTQGHKALRSNIRGSATTDSAYLACNPQSPGPSRGQPAWCWEAACVRALAASASPRRRPWSRRGSAGVCQGLASPASWNLGGARAGATCGLPVLRRSRTGYFRARAEYHRTHGLGIKPCVPNTTRLYRGDGKQSTRPRARAEYYRTWMQNTRVCVQNTS</sequence>
<evidence type="ECO:0000256" key="1">
    <source>
        <dbReference type="SAM" id="MobiDB-lite"/>
    </source>
</evidence>
<gene>
    <name evidence="2" type="ORF">NDU88_008201</name>
</gene>
<reference evidence="2" key="1">
    <citation type="journal article" date="2022" name="bioRxiv">
        <title>Sequencing and chromosome-scale assembly of the giantPleurodeles waltlgenome.</title>
        <authorList>
            <person name="Brown T."/>
            <person name="Elewa A."/>
            <person name="Iarovenko S."/>
            <person name="Subramanian E."/>
            <person name="Araus A.J."/>
            <person name="Petzold A."/>
            <person name="Susuki M."/>
            <person name="Suzuki K.-i.T."/>
            <person name="Hayashi T."/>
            <person name="Toyoda A."/>
            <person name="Oliveira C."/>
            <person name="Osipova E."/>
            <person name="Leigh N.D."/>
            <person name="Simon A."/>
            <person name="Yun M.H."/>
        </authorList>
    </citation>
    <scope>NUCLEOTIDE SEQUENCE</scope>
    <source>
        <strain evidence="2">20211129_DDA</strain>
        <tissue evidence="2">Liver</tissue>
    </source>
</reference>